<evidence type="ECO:0000259" key="7">
    <source>
        <dbReference type="Pfam" id="PF05198"/>
    </source>
</evidence>
<dbReference type="InterPro" id="IPR019814">
    <property type="entry name" value="Translation_initiation_fac_3_N"/>
</dbReference>
<evidence type="ECO:0000256" key="1">
    <source>
        <dbReference type="ARBA" id="ARBA00005439"/>
    </source>
</evidence>
<keyword evidence="9" id="KW-1185">Reference proteome</keyword>
<feature type="region of interest" description="Disordered" evidence="5">
    <location>
        <begin position="54"/>
        <end position="91"/>
    </location>
</feature>
<dbReference type="InterPro" id="IPR001288">
    <property type="entry name" value="Translation_initiation_fac_3"/>
</dbReference>
<dbReference type="Pfam" id="PF05198">
    <property type="entry name" value="IF3_N"/>
    <property type="match status" value="1"/>
</dbReference>
<sequence length="171" mass="18674">MIINEQIRVSEVQLTGINGEDLGIMRTADALELARKHKTDLVCISLMSSPPPCKLMKKGAAKQEKTSQQSKQKQNHQSQKGSGGQGSKVKVKEIRLTANIEKHDLDTKKRQAIKMLEAGKPVQIVIAAKGKEGIRAKETLEELLKELAPFGKKETGIQQSGKGVTVKVNPV</sequence>
<evidence type="ECO:0000256" key="5">
    <source>
        <dbReference type="SAM" id="MobiDB-lite"/>
    </source>
</evidence>
<evidence type="ECO:0000313" key="9">
    <source>
        <dbReference type="Proteomes" id="UP001519272"/>
    </source>
</evidence>
<reference evidence="8 9" key="1">
    <citation type="submission" date="2021-03" db="EMBL/GenBank/DDBJ databases">
        <title>Genomic Encyclopedia of Type Strains, Phase IV (KMG-IV): sequencing the most valuable type-strain genomes for metagenomic binning, comparative biology and taxonomic classification.</title>
        <authorList>
            <person name="Goeker M."/>
        </authorList>
    </citation>
    <scope>NUCLEOTIDE SEQUENCE [LARGE SCALE GENOMIC DNA]</scope>
    <source>
        <strain evidence="8 9">DSM 14349</strain>
    </source>
</reference>
<feature type="compositionally biased region" description="Low complexity" evidence="5">
    <location>
        <begin position="66"/>
        <end position="80"/>
    </location>
</feature>
<dbReference type="Proteomes" id="UP001519272">
    <property type="component" value="Unassembled WGS sequence"/>
</dbReference>
<dbReference type="PANTHER" id="PTHR10938">
    <property type="entry name" value="TRANSLATION INITIATION FACTOR IF-3"/>
    <property type="match status" value="1"/>
</dbReference>
<dbReference type="NCBIfam" id="TIGR00168">
    <property type="entry name" value="infC"/>
    <property type="match status" value="1"/>
</dbReference>
<dbReference type="PANTHER" id="PTHR10938:SF0">
    <property type="entry name" value="TRANSLATION INITIATION FACTOR IF-3, MITOCHONDRIAL"/>
    <property type="match status" value="1"/>
</dbReference>
<protein>
    <recommendedName>
        <fullName evidence="4">Translation initiation factor IF-3</fullName>
    </recommendedName>
</protein>
<name>A0ABS4FQ37_9BACL</name>
<evidence type="ECO:0000256" key="2">
    <source>
        <dbReference type="ARBA" id="ARBA00022540"/>
    </source>
</evidence>
<dbReference type="SUPFAM" id="SSF55200">
    <property type="entry name" value="Translation initiation factor IF3, C-terminal domain"/>
    <property type="match status" value="1"/>
</dbReference>
<accession>A0ABS4FQ37</accession>
<dbReference type="EMBL" id="JAGGKG010000004">
    <property type="protein sequence ID" value="MBP1904692.1"/>
    <property type="molecule type" value="Genomic_DNA"/>
</dbReference>
<dbReference type="InterPro" id="IPR036788">
    <property type="entry name" value="T_IF-3_C_sf"/>
</dbReference>
<evidence type="ECO:0000313" key="8">
    <source>
        <dbReference type="EMBL" id="MBP1904692.1"/>
    </source>
</evidence>
<keyword evidence="2 8" id="KW-0396">Initiation factor</keyword>
<comment type="caution">
    <text evidence="8">The sequence shown here is derived from an EMBL/GenBank/DDBJ whole genome shotgun (WGS) entry which is preliminary data.</text>
</comment>
<dbReference type="InterPro" id="IPR019815">
    <property type="entry name" value="Translation_initiation_fac_3_C"/>
</dbReference>
<dbReference type="RefSeq" id="WP_210088357.1">
    <property type="nucleotide sequence ID" value="NZ_JAGGKG010000004.1"/>
</dbReference>
<evidence type="ECO:0000256" key="4">
    <source>
        <dbReference type="NCBIfam" id="TIGR00168"/>
    </source>
</evidence>
<feature type="domain" description="Translation initiation factor 3 C-terminal" evidence="6">
    <location>
        <begin position="89"/>
        <end position="170"/>
    </location>
</feature>
<dbReference type="SUPFAM" id="SSF54364">
    <property type="entry name" value="Translation initiation factor IF3, N-terminal domain"/>
    <property type="match status" value="1"/>
</dbReference>
<dbReference type="Gene3D" id="3.30.110.10">
    <property type="entry name" value="Translation initiation factor 3 (IF-3), C-terminal domain"/>
    <property type="match status" value="1"/>
</dbReference>
<gene>
    <name evidence="8" type="ORF">J2Z32_001315</name>
</gene>
<feature type="domain" description="Translation initiation factor 3 N-terminal" evidence="7">
    <location>
        <begin position="3"/>
        <end position="70"/>
    </location>
</feature>
<dbReference type="Gene3D" id="3.10.20.80">
    <property type="entry name" value="Translation initiation factor 3 (IF-3), N-terminal domain"/>
    <property type="match status" value="1"/>
</dbReference>
<evidence type="ECO:0000259" key="6">
    <source>
        <dbReference type="Pfam" id="PF00707"/>
    </source>
</evidence>
<dbReference type="InterPro" id="IPR036787">
    <property type="entry name" value="T_IF-3_N_sf"/>
</dbReference>
<comment type="similarity">
    <text evidence="1">Belongs to the IF-3 family.</text>
</comment>
<dbReference type="Pfam" id="PF00707">
    <property type="entry name" value="IF3_C"/>
    <property type="match status" value="1"/>
</dbReference>
<proteinExistence type="inferred from homology"/>
<evidence type="ECO:0000256" key="3">
    <source>
        <dbReference type="ARBA" id="ARBA00022917"/>
    </source>
</evidence>
<keyword evidence="3" id="KW-0648">Protein biosynthesis</keyword>
<organism evidence="8 9">
    <name type="scientific">Paenibacillus turicensis</name>
    <dbReference type="NCBI Taxonomy" id="160487"/>
    <lineage>
        <taxon>Bacteria</taxon>
        <taxon>Bacillati</taxon>
        <taxon>Bacillota</taxon>
        <taxon>Bacilli</taxon>
        <taxon>Bacillales</taxon>
        <taxon>Paenibacillaceae</taxon>
        <taxon>Paenibacillus</taxon>
    </lineage>
</organism>
<dbReference type="GO" id="GO:0003743">
    <property type="term" value="F:translation initiation factor activity"/>
    <property type="evidence" value="ECO:0007669"/>
    <property type="project" value="UniProtKB-KW"/>
</dbReference>